<reference evidence="1 2" key="1">
    <citation type="journal article" date="2024" name="Proc. Natl. Acad. Sci. U.S.A.">
        <title>The evolutionary genomics of adaptation to stress in wild rhizobium bacteria.</title>
        <authorList>
            <person name="Kehlet-Delgado H."/>
            <person name="Montoya A.P."/>
            <person name="Jensen K.T."/>
            <person name="Wendlandt C.E."/>
            <person name="Dexheimer C."/>
            <person name="Roberts M."/>
            <person name="Torres Martinez L."/>
            <person name="Friesen M.L."/>
            <person name="Griffitts J.S."/>
            <person name="Porter S.S."/>
        </authorList>
    </citation>
    <scope>NUCLEOTIDE SEQUENCE [LARGE SCALE GENOMIC DNA]</scope>
    <source>
        <strain evidence="1 2">M0468</strain>
    </source>
</reference>
<proteinExistence type="predicted"/>
<gene>
    <name evidence="1" type="ORF">NKI81_22650</name>
</gene>
<comment type="caution">
    <text evidence="1">The sequence shown here is derived from an EMBL/GenBank/DDBJ whole genome shotgun (WGS) entry which is preliminary data.</text>
</comment>
<evidence type="ECO:0000313" key="2">
    <source>
        <dbReference type="Proteomes" id="UP001480082"/>
    </source>
</evidence>
<sequence length="366" mass="42040">MTEYPRLKYSIQAVRNAGDRLAKPMQFGQDTTAGQYVDTLRIFSITNSWRDSHFLPMRSVRFSVGHHMKALRLKGDMASRPKRMASICRKLRESTTNLDTMNDIGGCRAIMPDIKSVRLLLASMRDKFPHEIRSREFNYIDEPKPDGYRSHHIVLQYRPRTAETEAFEGRRIELQVRTTLQHSWATAVEAVGLFRRQDLKHGNGEQDWLRLFQLMSAEFAQVEQCPIHVGVPEHDDRVRELRDINSRIGATSVLEDIPNLTLHSKNVAQSARNFRHLLVEYSADRNVAIQPFRTLMLGARKLEDIEKKIAQRGVDSTAVLVEVDNVERLVEIYPNYFGDVSLFARILKSICSGKAAVEYKASRTGW</sequence>
<protein>
    <submittedName>
        <fullName evidence="1">RelA/SpoT domain-containing protein</fullName>
    </submittedName>
</protein>
<dbReference type="EMBL" id="JAMYRI010000014">
    <property type="protein sequence ID" value="MER9286725.1"/>
    <property type="molecule type" value="Genomic_DNA"/>
</dbReference>
<name>A0ACC6T4A2_9HYPH</name>
<accession>A0ACC6T4A2</accession>
<dbReference type="Proteomes" id="UP001480082">
    <property type="component" value="Unassembled WGS sequence"/>
</dbReference>
<keyword evidence="2" id="KW-1185">Reference proteome</keyword>
<organism evidence="1 2">
    <name type="scientific">Mesorhizobium australicum</name>
    <dbReference type="NCBI Taxonomy" id="536018"/>
    <lineage>
        <taxon>Bacteria</taxon>
        <taxon>Pseudomonadati</taxon>
        <taxon>Pseudomonadota</taxon>
        <taxon>Alphaproteobacteria</taxon>
        <taxon>Hyphomicrobiales</taxon>
        <taxon>Phyllobacteriaceae</taxon>
        <taxon>Mesorhizobium</taxon>
    </lineage>
</organism>
<evidence type="ECO:0000313" key="1">
    <source>
        <dbReference type="EMBL" id="MER9286725.1"/>
    </source>
</evidence>